<dbReference type="AlphaFoldDB" id="A0AAQ0BWQ1"/>
<evidence type="ECO:0000256" key="1">
    <source>
        <dbReference type="ARBA" id="ARBA00004429"/>
    </source>
</evidence>
<name>A0AAQ0BWQ1_9ACTO</name>
<keyword evidence="8 11" id="KW-1133">Transmembrane helix</keyword>
<dbReference type="GO" id="GO:0140359">
    <property type="term" value="F:ABC-type transporter activity"/>
    <property type="evidence" value="ECO:0007669"/>
    <property type="project" value="InterPro"/>
</dbReference>
<keyword evidence="5 11" id="KW-0812">Transmembrane</keyword>
<comment type="subcellular location">
    <subcellularLocation>
        <location evidence="1">Cell inner membrane</location>
        <topology evidence="1">Multi-pass membrane protein</topology>
    </subcellularLocation>
</comment>
<evidence type="ECO:0000256" key="11">
    <source>
        <dbReference type="SAM" id="Phobius"/>
    </source>
</evidence>
<dbReference type="EMBL" id="CP066065">
    <property type="protein sequence ID" value="QQC44201.1"/>
    <property type="molecule type" value="Genomic_DNA"/>
</dbReference>
<dbReference type="GO" id="GO:0016887">
    <property type="term" value="F:ATP hydrolysis activity"/>
    <property type="evidence" value="ECO:0007669"/>
    <property type="project" value="InterPro"/>
</dbReference>
<dbReference type="Pfam" id="PF00005">
    <property type="entry name" value="ABC_tran"/>
    <property type="match status" value="1"/>
</dbReference>
<dbReference type="PROSITE" id="PS50893">
    <property type="entry name" value="ABC_TRANSPORTER_2"/>
    <property type="match status" value="1"/>
</dbReference>
<gene>
    <name evidence="14" type="ORF">I6H42_01930</name>
</gene>
<evidence type="ECO:0000313" key="14">
    <source>
        <dbReference type="EMBL" id="QQC44201.1"/>
    </source>
</evidence>
<keyword evidence="7 14" id="KW-0067">ATP-binding</keyword>
<dbReference type="InterPro" id="IPR011527">
    <property type="entry name" value="ABC1_TM_dom"/>
</dbReference>
<sequence length="598" mass="64985">MIRLINRLLAFSGTQRKPLLLSFLFTVVNAFFEVLPLLAVLVVLVEVLDGLAGKPLTATPVWASLCIMGAAVIGQIVSTNLASSRRVFGSFSMCAGKRLEIGERLKRVPMGYFDEKRLGDITAATTTTLDDVENNAVTVMEILAGGFLQAAVISTWLLAYEWRMGLLALTGLAAALLVYMLAQRVGDAYSPRRQAAQANLVASLLEHIQGMAVVKAFGLGTRTNRRIDEAIAESSAANIALERAFSAVASVYQTVFRIIRSAFLIVTPYLLLDGEVSPEKCLLLIVASFMVYSAVEVAGSVASLARVINVSLDRIDGVMRMPLIDEDGADIVPETFDISVENITFCYSPGKKVIDSVSFAVPQGTTCAIVGLSGSGKTTLCSLIARFWDVDEGRITLGGVDVRDYTCDSLLANFAIVFQDVYLFNDTIENNIRFGCPDASDEKVREAARKARCHAFISQLPNGYKTMVGEGGASLSGGEKQRISIARALLKDAPLVILDEATASVDPENERELQRAIAELTRDRTIILIAHHLSTVRDAERIIVLDEGRIAQSGTHSELMAQEGLYRRLVETRRSAIGWKIPSKADGKNAPSNFQRRK</sequence>
<proteinExistence type="inferred from homology"/>
<feature type="domain" description="ABC transmembrane type-1" evidence="13">
    <location>
        <begin position="20"/>
        <end position="303"/>
    </location>
</feature>
<organism evidence="14 15">
    <name type="scientific">Schaalia meyeri</name>
    <dbReference type="NCBI Taxonomy" id="52773"/>
    <lineage>
        <taxon>Bacteria</taxon>
        <taxon>Bacillati</taxon>
        <taxon>Actinomycetota</taxon>
        <taxon>Actinomycetes</taxon>
        <taxon>Actinomycetales</taxon>
        <taxon>Actinomycetaceae</taxon>
        <taxon>Schaalia</taxon>
    </lineage>
</organism>
<feature type="transmembrane region" description="Helical" evidence="11">
    <location>
        <begin position="165"/>
        <end position="182"/>
    </location>
</feature>
<feature type="domain" description="ABC transporter" evidence="12">
    <location>
        <begin position="338"/>
        <end position="572"/>
    </location>
</feature>
<dbReference type="GO" id="GO:0005886">
    <property type="term" value="C:plasma membrane"/>
    <property type="evidence" value="ECO:0007669"/>
    <property type="project" value="UniProtKB-SubCell"/>
</dbReference>
<feature type="transmembrane region" description="Helical" evidence="11">
    <location>
        <begin position="142"/>
        <end position="159"/>
    </location>
</feature>
<dbReference type="InterPro" id="IPR017871">
    <property type="entry name" value="ABC_transporter-like_CS"/>
</dbReference>
<evidence type="ECO:0000256" key="3">
    <source>
        <dbReference type="ARBA" id="ARBA00022475"/>
    </source>
</evidence>
<dbReference type="PANTHER" id="PTHR24221">
    <property type="entry name" value="ATP-BINDING CASSETTE SUB-FAMILY B"/>
    <property type="match status" value="1"/>
</dbReference>
<evidence type="ECO:0000256" key="5">
    <source>
        <dbReference type="ARBA" id="ARBA00022692"/>
    </source>
</evidence>
<dbReference type="Pfam" id="PF00664">
    <property type="entry name" value="ABC_membrane"/>
    <property type="match status" value="1"/>
</dbReference>
<feature type="transmembrane region" description="Helical" evidence="11">
    <location>
        <begin position="251"/>
        <end position="271"/>
    </location>
</feature>
<dbReference type="InterPro" id="IPR003439">
    <property type="entry name" value="ABC_transporter-like_ATP-bd"/>
</dbReference>
<evidence type="ECO:0000313" key="15">
    <source>
        <dbReference type="Proteomes" id="UP000595220"/>
    </source>
</evidence>
<dbReference type="GO" id="GO:0034040">
    <property type="term" value="F:ATPase-coupled lipid transmembrane transporter activity"/>
    <property type="evidence" value="ECO:0007669"/>
    <property type="project" value="TreeGrafter"/>
</dbReference>
<keyword evidence="3" id="KW-1003">Cell membrane</keyword>
<dbReference type="InterPro" id="IPR036640">
    <property type="entry name" value="ABC1_TM_sf"/>
</dbReference>
<dbReference type="InterPro" id="IPR003593">
    <property type="entry name" value="AAA+_ATPase"/>
</dbReference>
<dbReference type="GO" id="GO:0005524">
    <property type="term" value="F:ATP binding"/>
    <property type="evidence" value="ECO:0007669"/>
    <property type="project" value="UniProtKB-KW"/>
</dbReference>
<keyword evidence="2" id="KW-0813">Transport</keyword>
<evidence type="ECO:0000256" key="4">
    <source>
        <dbReference type="ARBA" id="ARBA00022519"/>
    </source>
</evidence>
<comment type="similarity">
    <text evidence="10">Belongs to the ABC transporter superfamily. Siderophore-Fe(3+) uptake transporter (SIUT) (TC 3.A.1.21) family.</text>
</comment>
<keyword evidence="15" id="KW-1185">Reference proteome</keyword>
<evidence type="ECO:0000259" key="12">
    <source>
        <dbReference type="PROSITE" id="PS50893"/>
    </source>
</evidence>
<dbReference type="PROSITE" id="PS00211">
    <property type="entry name" value="ABC_TRANSPORTER_1"/>
    <property type="match status" value="1"/>
</dbReference>
<dbReference type="FunFam" id="3.40.50.300:FF:000221">
    <property type="entry name" value="Multidrug ABC transporter ATP-binding protein"/>
    <property type="match status" value="1"/>
</dbReference>
<evidence type="ECO:0000256" key="9">
    <source>
        <dbReference type="ARBA" id="ARBA00023136"/>
    </source>
</evidence>
<dbReference type="Proteomes" id="UP000595220">
    <property type="component" value="Chromosome"/>
</dbReference>
<evidence type="ECO:0000256" key="8">
    <source>
        <dbReference type="ARBA" id="ARBA00022989"/>
    </source>
</evidence>
<keyword evidence="6" id="KW-0547">Nucleotide-binding</keyword>
<dbReference type="RefSeq" id="WP_074632828.1">
    <property type="nucleotide sequence ID" value="NZ_CP066065.1"/>
</dbReference>
<dbReference type="Gene3D" id="1.20.1560.10">
    <property type="entry name" value="ABC transporter type 1, transmembrane domain"/>
    <property type="match status" value="1"/>
</dbReference>
<keyword evidence="4" id="KW-0997">Cell inner membrane</keyword>
<feature type="transmembrane region" description="Helical" evidence="11">
    <location>
        <begin position="61"/>
        <end position="83"/>
    </location>
</feature>
<reference evidence="14 15" key="1">
    <citation type="submission" date="2020-12" db="EMBL/GenBank/DDBJ databases">
        <title>FDA dAtabase for Regulatory Grade micrObial Sequences (FDA-ARGOS): Supporting development and validation of Infectious Disease Dx tests.</title>
        <authorList>
            <person name="Sproer C."/>
            <person name="Gronow S."/>
            <person name="Severitt S."/>
            <person name="Schroder I."/>
            <person name="Tallon L."/>
            <person name="Sadzewicz L."/>
            <person name="Zhao X."/>
            <person name="Boylan J."/>
            <person name="Ott S."/>
            <person name="Bowen H."/>
            <person name="Vavikolanu K."/>
            <person name="Mehta A."/>
            <person name="Aluvathingal J."/>
            <person name="Nadendla S."/>
            <person name="Lowell S."/>
            <person name="Myers T."/>
            <person name="Yan Y."/>
            <person name="Sichtig H."/>
        </authorList>
    </citation>
    <scope>NUCLEOTIDE SEQUENCE [LARGE SCALE GENOMIC DNA]</scope>
    <source>
        <strain evidence="14 15">FDAARGOS_985</strain>
    </source>
</reference>
<dbReference type="InterPro" id="IPR039421">
    <property type="entry name" value="Type_1_exporter"/>
</dbReference>
<dbReference type="SUPFAM" id="SSF52540">
    <property type="entry name" value="P-loop containing nucleoside triphosphate hydrolases"/>
    <property type="match status" value="1"/>
</dbReference>
<evidence type="ECO:0000256" key="7">
    <source>
        <dbReference type="ARBA" id="ARBA00022840"/>
    </source>
</evidence>
<dbReference type="SMART" id="SM00382">
    <property type="entry name" value="AAA"/>
    <property type="match status" value="1"/>
</dbReference>
<accession>A0AAQ0BWQ1</accession>
<protein>
    <submittedName>
        <fullName evidence="14">ABC transporter ATP-binding protein</fullName>
    </submittedName>
</protein>
<evidence type="ECO:0000256" key="10">
    <source>
        <dbReference type="ARBA" id="ARBA00023455"/>
    </source>
</evidence>
<keyword evidence="9 11" id="KW-0472">Membrane</keyword>
<dbReference type="SUPFAM" id="SSF90123">
    <property type="entry name" value="ABC transporter transmembrane region"/>
    <property type="match status" value="1"/>
</dbReference>
<dbReference type="InterPro" id="IPR027417">
    <property type="entry name" value="P-loop_NTPase"/>
</dbReference>
<evidence type="ECO:0000256" key="6">
    <source>
        <dbReference type="ARBA" id="ARBA00022741"/>
    </source>
</evidence>
<feature type="transmembrane region" description="Helical" evidence="11">
    <location>
        <begin position="20"/>
        <end position="45"/>
    </location>
</feature>
<feature type="transmembrane region" description="Helical" evidence="11">
    <location>
        <begin position="283"/>
        <end position="305"/>
    </location>
</feature>
<dbReference type="Gene3D" id="3.40.50.300">
    <property type="entry name" value="P-loop containing nucleotide triphosphate hydrolases"/>
    <property type="match status" value="1"/>
</dbReference>
<evidence type="ECO:0000259" key="13">
    <source>
        <dbReference type="PROSITE" id="PS50929"/>
    </source>
</evidence>
<dbReference type="PROSITE" id="PS50929">
    <property type="entry name" value="ABC_TM1F"/>
    <property type="match status" value="1"/>
</dbReference>
<evidence type="ECO:0000256" key="2">
    <source>
        <dbReference type="ARBA" id="ARBA00022448"/>
    </source>
</evidence>
<dbReference type="PANTHER" id="PTHR24221:SF397">
    <property type="entry name" value="ABC TRANSPORTER, ATP-BINDING TRANSMEMBRANE PROTEIN"/>
    <property type="match status" value="1"/>
</dbReference>